<evidence type="ECO:0000313" key="3">
    <source>
        <dbReference type="Proteomes" id="UP000014040"/>
    </source>
</evidence>
<dbReference type="AlphaFoldDB" id="R8HDK3"/>
<dbReference type="Proteomes" id="UP000014040">
    <property type="component" value="Unassembled WGS sequence"/>
</dbReference>
<keyword evidence="1" id="KW-0472">Membrane</keyword>
<dbReference type="EMBL" id="AHES01000046">
    <property type="protein sequence ID" value="EOO70930.1"/>
    <property type="molecule type" value="Genomic_DNA"/>
</dbReference>
<dbReference type="HOGENOM" id="CLU_2462513_0_0_9"/>
<feature type="transmembrane region" description="Helical" evidence="1">
    <location>
        <begin position="68"/>
        <end position="87"/>
    </location>
</feature>
<protein>
    <submittedName>
        <fullName evidence="2">Uncharacterized protein</fullName>
    </submittedName>
</protein>
<name>R8HDK3_BACCE</name>
<organism evidence="2 3">
    <name type="scientific">Bacillus cereus VD021</name>
    <dbReference type="NCBI Taxonomy" id="1053224"/>
    <lineage>
        <taxon>Bacteria</taxon>
        <taxon>Bacillati</taxon>
        <taxon>Bacillota</taxon>
        <taxon>Bacilli</taxon>
        <taxon>Bacillales</taxon>
        <taxon>Bacillaceae</taxon>
        <taxon>Bacillus</taxon>
        <taxon>Bacillus cereus group</taxon>
    </lineage>
</organism>
<evidence type="ECO:0000313" key="2">
    <source>
        <dbReference type="EMBL" id="EOO70930.1"/>
    </source>
</evidence>
<proteinExistence type="predicted"/>
<keyword evidence="1" id="KW-0812">Transmembrane</keyword>
<accession>R8HDK3</accession>
<reference evidence="2 3" key="1">
    <citation type="submission" date="2012-12" db="EMBL/GenBank/DDBJ databases">
        <title>The Genome Sequence of Bacillus cereus VD021.</title>
        <authorList>
            <consortium name="The Broad Institute Genome Sequencing Platform"/>
            <consortium name="The Broad Institute Genome Sequencing Center for Infectious Disease"/>
            <person name="Feldgarden M."/>
            <person name="Van der Auwera G.A."/>
            <person name="Mahillon J."/>
            <person name="Duprez V."/>
            <person name="Timmery S."/>
            <person name="Mattelet C."/>
            <person name="Dierick K."/>
            <person name="Sun M."/>
            <person name="Yu Z."/>
            <person name="Zhu L."/>
            <person name="Hu X."/>
            <person name="Shank E.B."/>
            <person name="Swiecicka I."/>
            <person name="Hansen B.M."/>
            <person name="Andrup L."/>
            <person name="Walker B."/>
            <person name="Young S.K."/>
            <person name="Zeng Q."/>
            <person name="Gargeya S."/>
            <person name="Fitzgerald M."/>
            <person name="Haas B."/>
            <person name="Abouelleil A."/>
            <person name="Alvarado L."/>
            <person name="Arachchi H.M."/>
            <person name="Berlin A.M."/>
            <person name="Chapman S.B."/>
            <person name="Dewar J."/>
            <person name="Goldberg J."/>
            <person name="Griggs A."/>
            <person name="Gujja S."/>
            <person name="Hansen M."/>
            <person name="Howarth C."/>
            <person name="Imamovic A."/>
            <person name="Larimer J."/>
            <person name="McCowan C."/>
            <person name="Murphy C."/>
            <person name="Neiman D."/>
            <person name="Pearson M."/>
            <person name="Priest M."/>
            <person name="Roberts A."/>
            <person name="Saif S."/>
            <person name="Shea T."/>
            <person name="Sisk P."/>
            <person name="Sykes S."/>
            <person name="Wortman J."/>
            <person name="Nusbaum C."/>
            <person name="Birren B."/>
        </authorList>
    </citation>
    <scope>NUCLEOTIDE SEQUENCE [LARGE SCALE GENOMIC DNA]</scope>
    <source>
        <strain evidence="2 3">VD021</strain>
    </source>
</reference>
<comment type="caution">
    <text evidence="2">The sequence shown here is derived from an EMBL/GenBank/DDBJ whole genome shotgun (WGS) entry which is preliminary data.</text>
</comment>
<evidence type="ECO:0000256" key="1">
    <source>
        <dbReference type="SAM" id="Phobius"/>
    </source>
</evidence>
<sequence>MRNYSEWKTFSKANVNVKVSVTMEGRGLYKRGIILTNRYLDVLFSEIRIDGETSFYYFYTMKMASRKGMNFSCCFLPFLKGYFVLFFW</sequence>
<dbReference type="PATRIC" id="fig|1053224.3.peg.4533"/>
<keyword evidence="1" id="KW-1133">Transmembrane helix</keyword>
<gene>
    <name evidence="2" type="ORF">IIC_04479</name>
</gene>